<sequence>METLMERLVSTNTKCYACGALVYAVEKKKTANHIYHNRCFRCRICKRNLTESSLNEEGDDIYCANCYRKKQSGDCNSLDFRRAASERAQYIYNNHDSDQTQSSGNPRPPIRHDFSRHPSLTLRQIERQFLSYQPPNFNTYKIIDRNSQTPSLTFERPIIKTSFSTPIKFITIRRSSSLEKDQRSPSRKTERSPSVKAERSPSLHFSPVFSPIIKSSTNLKETTFKTSREFNETKINNEQSKPLINSITNNRSQLKNILINSTKVPSHSIEPSKSLERKHSIVIDVNQNNNNKQNIFRFPSTTSTVIPIRHRNSFFFVLSSIIMTKIKKRKSTTSISPNRLEKKLKKSRRQQQINDDNKNDDESLNIHRLGPEPISTSTLVQRLPSTRESNKISSMKNSWINKQRVLIFSSRGISYLGRHIMKNLRSIMAHSKNEPKAELRKDYSILNEIAELRNCNKILFFDMKKKRDLYLWMSSVPDGPTVKFLVENLNTMEELKLTGNCLRSSRPILSFDTKFNDEPHWILVKELLTQIFGTPKSHPKSQPFIDHVLTFTIIDNKIWLRNYQIIEENGSLAEIGPRFVLNLHCIFEKSFSGMLIYENPLYVAPNLKRHVAKEQASQKYKQRIYQKLSYEQKKPEESFPYDKTDEIFQTPAPPSDNDDDDDDDSE</sequence>
<dbReference type="PANTHER" id="PTHR13634">
    <property type="entry name" value="RIBOSOME BIOGENESIS PROTEIN BRIX"/>
    <property type="match status" value="1"/>
</dbReference>
<dbReference type="SUPFAM" id="SSF52954">
    <property type="entry name" value="Class II aaRS ABD-related"/>
    <property type="match status" value="1"/>
</dbReference>
<keyword evidence="6 10" id="KW-0479">Metal-binding</keyword>
<dbReference type="InterPro" id="IPR026532">
    <property type="entry name" value="BRX1"/>
</dbReference>
<dbReference type="PROSITE" id="PS50023">
    <property type="entry name" value="LIM_DOMAIN_2"/>
    <property type="match status" value="1"/>
</dbReference>
<dbReference type="Gene3D" id="2.10.110.10">
    <property type="entry name" value="Cysteine Rich Protein"/>
    <property type="match status" value="1"/>
</dbReference>
<proteinExistence type="inferred from homology"/>
<evidence type="ECO:0000256" key="7">
    <source>
        <dbReference type="ARBA" id="ARBA00022833"/>
    </source>
</evidence>
<evidence type="ECO:0000313" key="14">
    <source>
        <dbReference type="EMBL" id="CAF3484613.1"/>
    </source>
</evidence>
<evidence type="ECO:0000256" key="9">
    <source>
        <dbReference type="ARBA" id="ARBA00023242"/>
    </source>
</evidence>
<evidence type="ECO:0000256" key="11">
    <source>
        <dbReference type="SAM" id="MobiDB-lite"/>
    </source>
</evidence>
<dbReference type="PROSITE" id="PS00478">
    <property type="entry name" value="LIM_DOMAIN_1"/>
    <property type="match status" value="1"/>
</dbReference>
<evidence type="ECO:0000256" key="5">
    <source>
        <dbReference type="ARBA" id="ARBA00022517"/>
    </source>
</evidence>
<gene>
    <name evidence="14" type="ORF">OTI717_LOCUS741</name>
</gene>
<dbReference type="GO" id="GO:0005730">
    <property type="term" value="C:nucleolus"/>
    <property type="evidence" value="ECO:0007669"/>
    <property type="project" value="UniProtKB-SubCell"/>
</dbReference>
<evidence type="ECO:0000256" key="6">
    <source>
        <dbReference type="ARBA" id="ARBA00022723"/>
    </source>
</evidence>
<evidence type="ECO:0000313" key="15">
    <source>
        <dbReference type="Proteomes" id="UP000663823"/>
    </source>
</evidence>
<feature type="domain" description="LIM zinc-binding" evidence="12">
    <location>
        <begin position="13"/>
        <end position="73"/>
    </location>
</feature>
<reference evidence="14" key="1">
    <citation type="submission" date="2021-02" db="EMBL/GenBank/DDBJ databases">
        <authorList>
            <person name="Nowell W R."/>
        </authorList>
    </citation>
    <scope>NUCLEOTIDE SEQUENCE</scope>
</reference>
<keyword evidence="9" id="KW-0539">Nucleus</keyword>
<keyword evidence="5" id="KW-0690">Ribosome biogenesis</keyword>
<evidence type="ECO:0000256" key="4">
    <source>
        <dbReference type="ARBA" id="ARBA00020522"/>
    </source>
</evidence>
<feature type="compositionally biased region" description="Basic and acidic residues" evidence="11">
    <location>
        <begin position="176"/>
        <end position="201"/>
    </location>
</feature>
<dbReference type="GO" id="GO:0046872">
    <property type="term" value="F:metal ion binding"/>
    <property type="evidence" value="ECO:0007669"/>
    <property type="project" value="UniProtKB-KW"/>
</dbReference>
<name>A0A818G4E9_9BILA</name>
<protein>
    <recommendedName>
        <fullName evidence="4">Ribosome biogenesis protein BRX1 homolog</fullName>
    </recommendedName>
</protein>
<comment type="similarity">
    <text evidence="3">Belongs to the BRX1 family.</text>
</comment>
<feature type="region of interest" description="Disordered" evidence="11">
    <location>
        <begin position="328"/>
        <end position="368"/>
    </location>
</feature>
<dbReference type="InterPro" id="IPR007109">
    <property type="entry name" value="Brix"/>
</dbReference>
<accession>A0A818G4E9</accession>
<dbReference type="EMBL" id="CAJOAX010000027">
    <property type="protein sequence ID" value="CAF3484613.1"/>
    <property type="molecule type" value="Genomic_DNA"/>
</dbReference>
<feature type="compositionally biased region" description="Basic and acidic residues" evidence="11">
    <location>
        <begin position="355"/>
        <end position="365"/>
    </location>
</feature>
<evidence type="ECO:0000259" key="12">
    <source>
        <dbReference type="PROSITE" id="PS50023"/>
    </source>
</evidence>
<feature type="region of interest" description="Disordered" evidence="11">
    <location>
        <begin position="174"/>
        <end position="201"/>
    </location>
</feature>
<dbReference type="PROSITE" id="PS50833">
    <property type="entry name" value="BRIX"/>
    <property type="match status" value="1"/>
</dbReference>
<feature type="region of interest" description="Disordered" evidence="11">
    <location>
        <begin position="631"/>
        <end position="666"/>
    </location>
</feature>
<evidence type="ECO:0000256" key="8">
    <source>
        <dbReference type="ARBA" id="ARBA00023038"/>
    </source>
</evidence>
<evidence type="ECO:0000259" key="13">
    <source>
        <dbReference type="PROSITE" id="PS50833"/>
    </source>
</evidence>
<dbReference type="AlphaFoldDB" id="A0A818G4E9"/>
<dbReference type="Pfam" id="PF04427">
    <property type="entry name" value="Brix"/>
    <property type="match status" value="1"/>
</dbReference>
<feature type="compositionally biased region" description="Polar residues" evidence="11">
    <location>
        <begin position="93"/>
        <end position="105"/>
    </location>
</feature>
<dbReference type="PANTHER" id="PTHR13634:SF0">
    <property type="entry name" value="RIBOSOME BIOGENESIS PROTEIN BRX1 HOMOLOG"/>
    <property type="match status" value="1"/>
</dbReference>
<feature type="compositionally biased region" description="Acidic residues" evidence="11">
    <location>
        <begin position="656"/>
        <end position="666"/>
    </location>
</feature>
<keyword evidence="7 10" id="KW-0862">Zinc</keyword>
<comment type="function">
    <text evidence="1">Required for biogenesis of the 60S ribosomal subunit.</text>
</comment>
<dbReference type="Proteomes" id="UP000663823">
    <property type="component" value="Unassembled WGS sequence"/>
</dbReference>
<evidence type="ECO:0000256" key="10">
    <source>
        <dbReference type="PROSITE-ProRule" id="PRU00125"/>
    </source>
</evidence>
<dbReference type="GO" id="GO:0019843">
    <property type="term" value="F:rRNA binding"/>
    <property type="evidence" value="ECO:0007669"/>
    <property type="project" value="InterPro"/>
</dbReference>
<dbReference type="SMART" id="SM00132">
    <property type="entry name" value="LIM"/>
    <property type="match status" value="1"/>
</dbReference>
<dbReference type="GO" id="GO:0000027">
    <property type="term" value="P:ribosomal large subunit assembly"/>
    <property type="evidence" value="ECO:0007669"/>
    <property type="project" value="TreeGrafter"/>
</dbReference>
<evidence type="ECO:0000256" key="1">
    <source>
        <dbReference type="ARBA" id="ARBA00003439"/>
    </source>
</evidence>
<dbReference type="InterPro" id="IPR001781">
    <property type="entry name" value="Znf_LIM"/>
</dbReference>
<evidence type="ECO:0000256" key="3">
    <source>
        <dbReference type="ARBA" id="ARBA00006369"/>
    </source>
</evidence>
<dbReference type="GO" id="GO:0006364">
    <property type="term" value="P:rRNA processing"/>
    <property type="evidence" value="ECO:0007669"/>
    <property type="project" value="InterPro"/>
</dbReference>
<keyword evidence="8 10" id="KW-0440">LIM domain</keyword>
<dbReference type="SMART" id="SM00879">
    <property type="entry name" value="Brix"/>
    <property type="match status" value="1"/>
</dbReference>
<organism evidence="14 15">
    <name type="scientific">Rotaria sordida</name>
    <dbReference type="NCBI Taxonomy" id="392033"/>
    <lineage>
        <taxon>Eukaryota</taxon>
        <taxon>Metazoa</taxon>
        <taxon>Spiralia</taxon>
        <taxon>Gnathifera</taxon>
        <taxon>Rotifera</taxon>
        <taxon>Eurotatoria</taxon>
        <taxon>Bdelloidea</taxon>
        <taxon>Philodinida</taxon>
        <taxon>Philodinidae</taxon>
        <taxon>Rotaria</taxon>
    </lineage>
</organism>
<feature type="domain" description="Brix" evidence="13">
    <location>
        <begin position="403"/>
        <end position="592"/>
    </location>
</feature>
<feature type="compositionally biased region" description="Basic and acidic residues" evidence="11">
    <location>
        <begin position="631"/>
        <end position="646"/>
    </location>
</feature>
<comment type="caution">
    <text evidence="14">The sequence shown here is derived from an EMBL/GenBank/DDBJ whole genome shotgun (WGS) entry which is preliminary data.</text>
</comment>
<comment type="subcellular location">
    <subcellularLocation>
        <location evidence="2">Nucleus</location>
        <location evidence="2">Nucleolus</location>
    </subcellularLocation>
</comment>
<dbReference type="Pfam" id="PF00412">
    <property type="entry name" value="LIM"/>
    <property type="match status" value="1"/>
</dbReference>
<dbReference type="SUPFAM" id="SSF57716">
    <property type="entry name" value="Glucocorticoid receptor-like (DNA-binding domain)"/>
    <property type="match status" value="2"/>
</dbReference>
<feature type="region of interest" description="Disordered" evidence="11">
    <location>
        <begin position="93"/>
        <end position="115"/>
    </location>
</feature>
<dbReference type="CDD" id="cd09326">
    <property type="entry name" value="LIM_CRP_like"/>
    <property type="match status" value="1"/>
</dbReference>
<evidence type="ECO:0000256" key="2">
    <source>
        <dbReference type="ARBA" id="ARBA00004604"/>
    </source>
</evidence>